<dbReference type="AlphaFoldDB" id="A0A8J2NJI7"/>
<accession>A0A8J2NJI7</accession>
<feature type="region of interest" description="Disordered" evidence="1">
    <location>
        <begin position="235"/>
        <end position="307"/>
    </location>
</feature>
<evidence type="ECO:0000313" key="3">
    <source>
        <dbReference type="Proteomes" id="UP000693738"/>
    </source>
</evidence>
<organism evidence="2 3">
    <name type="scientific">Fusarium equiseti</name>
    <name type="common">Fusarium scirpi</name>
    <dbReference type="NCBI Taxonomy" id="61235"/>
    <lineage>
        <taxon>Eukaryota</taxon>
        <taxon>Fungi</taxon>
        <taxon>Dikarya</taxon>
        <taxon>Ascomycota</taxon>
        <taxon>Pezizomycotina</taxon>
        <taxon>Sordariomycetes</taxon>
        <taxon>Hypocreomycetidae</taxon>
        <taxon>Hypocreales</taxon>
        <taxon>Nectriaceae</taxon>
        <taxon>Fusarium</taxon>
        <taxon>Fusarium incarnatum-equiseti species complex</taxon>
    </lineage>
</organism>
<feature type="compositionally biased region" description="Low complexity" evidence="1">
    <location>
        <begin position="240"/>
        <end position="249"/>
    </location>
</feature>
<reference evidence="2" key="1">
    <citation type="submission" date="2021-05" db="EMBL/GenBank/DDBJ databases">
        <authorList>
            <person name="Khan N."/>
        </authorList>
    </citation>
    <scope>NUCLEOTIDE SEQUENCE</scope>
</reference>
<protein>
    <submittedName>
        <fullName evidence="2">Uncharacterized protein</fullName>
    </submittedName>
</protein>
<evidence type="ECO:0000313" key="2">
    <source>
        <dbReference type="EMBL" id="CAG7565162.1"/>
    </source>
</evidence>
<dbReference type="EMBL" id="CAJSTJ010000175">
    <property type="protein sequence ID" value="CAG7565162.1"/>
    <property type="molecule type" value="Genomic_DNA"/>
</dbReference>
<name>A0A8J2NJI7_FUSEQ</name>
<evidence type="ECO:0000256" key="1">
    <source>
        <dbReference type="SAM" id="MobiDB-lite"/>
    </source>
</evidence>
<comment type="caution">
    <text evidence="2">The sequence shown here is derived from an EMBL/GenBank/DDBJ whole genome shotgun (WGS) entry which is preliminary data.</text>
</comment>
<dbReference type="Proteomes" id="UP000693738">
    <property type="component" value="Unassembled WGS sequence"/>
</dbReference>
<proteinExistence type="predicted"/>
<sequence>MPRRTVSDLFHDVKDLFTPRRRRKSQSRRPRRYADIAAAQRRFQATASSEHPTESLVYLGQIMREGRVAPSPPAVAGSSSDHALVNPPLIDSNIYRHHLGDRAVIPIVSCATSQRDAPTGEAGEPDWCLPGAVQGAEAYPQMFTQSRSLSGDLFVVNERLRSVLSQDGQVDMYICMVQEKWWSGLTCNYSQEFTAHLLRKYQEAEDDLKHKFESTFKTFSDLTAFVMHPWMREASDSSDSEAASQQPSPETVSGPWQAPADNHLFLQPPVGYSNSSVSTGRRRRHVRRETSVMQPSHRPIDLIDPTE</sequence>
<gene>
    <name evidence="2" type="ORF">FEQUK3_LOCUS10892</name>
</gene>